<evidence type="ECO:0000256" key="1">
    <source>
        <dbReference type="SAM" id="MobiDB-lite"/>
    </source>
</evidence>
<reference evidence="3 4" key="1">
    <citation type="submission" date="2015-08" db="EMBL/GenBank/DDBJ databases">
        <authorList>
            <person name="Babu N.S."/>
            <person name="Beckwith C.J."/>
            <person name="Beseler K.G."/>
            <person name="Brison A."/>
            <person name="Carone J.V."/>
            <person name="Caskin T.P."/>
            <person name="Diamond M."/>
            <person name="Durham M.E."/>
            <person name="Foxe J.M."/>
            <person name="Go M."/>
            <person name="Henderson B.A."/>
            <person name="Jones I.B."/>
            <person name="McGettigan J.A."/>
            <person name="Micheletti S.J."/>
            <person name="Nasrallah M.E."/>
            <person name="Ortiz D."/>
            <person name="Piller C.R."/>
            <person name="Privatt S.R."/>
            <person name="Schneider S.L."/>
            <person name="Sharp S."/>
            <person name="Smith T.C."/>
            <person name="Stanton J.D."/>
            <person name="Ullery H.E."/>
            <person name="Wilson R.J."/>
            <person name="Serrano M.G."/>
            <person name="Buck G."/>
            <person name="Lee V."/>
            <person name="Wang Y."/>
            <person name="Carvalho R."/>
            <person name="Voegtly L."/>
            <person name="Shi R."/>
            <person name="Duckworth R."/>
            <person name="Johnson A."/>
            <person name="Loviza R."/>
            <person name="Walstead R."/>
            <person name="Shah Z."/>
            <person name="Kiflezghi M."/>
            <person name="Wade K."/>
            <person name="Ball S.L."/>
            <person name="Bradley K.W."/>
            <person name="Asai D.J."/>
            <person name="Bowman C.A."/>
            <person name="Russell D.A."/>
            <person name="Pope W.H."/>
            <person name="Jacobs-Sera D."/>
            <person name="Hendrix R.W."/>
            <person name="Hatfull G.F."/>
        </authorList>
    </citation>
    <scope>NUCLEOTIDE SEQUENCE [LARGE SCALE GENOMIC DNA]</scope>
    <source>
        <strain evidence="3 4">DSM 27710</strain>
    </source>
</reference>
<dbReference type="KEGG" id="vin:AKJ08_3419"/>
<evidence type="ECO:0000256" key="2">
    <source>
        <dbReference type="SAM" id="SignalP"/>
    </source>
</evidence>
<proteinExistence type="predicted"/>
<keyword evidence="4" id="KW-1185">Reference proteome</keyword>
<evidence type="ECO:0000313" key="4">
    <source>
        <dbReference type="Proteomes" id="UP000055590"/>
    </source>
</evidence>
<accession>A0A0K1PHP6</accession>
<dbReference type="RefSeq" id="WP_050727113.1">
    <property type="nucleotide sequence ID" value="NZ_CP012332.1"/>
</dbReference>
<organism evidence="3 4">
    <name type="scientific">Vulgatibacter incomptus</name>
    <dbReference type="NCBI Taxonomy" id="1391653"/>
    <lineage>
        <taxon>Bacteria</taxon>
        <taxon>Pseudomonadati</taxon>
        <taxon>Myxococcota</taxon>
        <taxon>Myxococcia</taxon>
        <taxon>Myxococcales</taxon>
        <taxon>Cystobacterineae</taxon>
        <taxon>Vulgatibacteraceae</taxon>
        <taxon>Vulgatibacter</taxon>
    </lineage>
</organism>
<feature type="chain" id="PRO_5005465507" evidence="2">
    <location>
        <begin position="31"/>
        <end position="457"/>
    </location>
</feature>
<feature type="region of interest" description="Disordered" evidence="1">
    <location>
        <begin position="420"/>
        <end position="441"/>
    </location>
</feature>
<protein>
    <submittedName>
        <fullName evidence="3">Uncharacterized protein</fullName>
    </submittedName>
</protein>
<evidence type="ECO:0000313" key="3">
    <source>
        <dbReference type="EMBL" id="AKU93032.1"/>
    </source>
</evidence>
<dbReference type="Proteomes" id="UP000055590">
    <property type="component" value="Chromosome"/>
</dbReference>
<dbReference type="AlphaFoldDB" id="A0A0K1PHP6"/>
<sequence length="457" mass="47913">MSRAMRRWGLRAVVGSLSLLALLPATTSLASPRPSGAEARKQGASARLAQAASWERIHLPDASRVSGIEVDALGARIVVDAKGPLAPLSAALEARRGSLCPESAVEGGRVVLRCRSRRIDAALVRSRGASFLDLREVRGLPPDPAPPRVFWDPVPLGLGGACPGDSPFSQGECALAAGRDEEASSRFREALEDPSAAGAASIRLGDLAAAKGALAEAGEHYRRPGAIGIWGRIGVARSCELLGSCLGSPDEDRIFDPVGLPEPLRSEVALRGARAFAFEDRLEAAARLLESDERACALDRGLCRRIAVEAMRTANADARTAGLLLFLALPDRTSGALAFELATAAAEVAAEAGAPRFGASSLAVVADAAPRSLLGAHLLRTAQLYLQAGDRVRASVILEFADERLGKKVLASRPWAQVRASVESAEASPETPPPPEKPDLEAARQALERAKEIETGT</sequence>
<keyword evidence="2" id="KW-0732">Signal</keyword>
<dbReference type="STRING" id="1391653.AKJ08_3419"/>
<feature type="signal peptide" evidence="2">
    <location>
        <begin position="1"/>
        <end position="30"/>
    </location>
</feature>
<gene>
    <name evidence="3" type="ORF">AKJ08_3419</name>
</gene>
<name>A0A0K1PHP6_9BACT</name>
<feature type="compositionally biased region" description="Low complexity" evidence="1">
    <location>
        <begin position="420"/>
        <end position="429"/>
    </location>
</feature>
<dbReference type="EMBL" id="CP012332">
    <property type="protein sequence ID" value="AKU93032.1"/>
    <property type="molecule type" value="Genomic_DNA"/>
</dbReference>